<dbReference type="RefSeq" id="XP_018272739.1">
    <property type="nucleotide sequence ID" value="XM_018415971.1"/>
</dbReference>
<protein>
    <submittedName>
        <fullName evidence="2">Uncharacterized protein</fullName>
    </submittedName>
</protein>
<reference evidence="2 3" key="1">
    <citation type="journal article" date="2015" name="Front. Microbiol.">
        <title>Genome sequence of the plant growth promoting endophytic yeast Rhodotorula graminis WP1.</title>
        <authorList>
            <person name="Firrincieli A."/>
            <person name="Otillar R."/>
            <person name="Salamov A."/>
            <person name="Schmutz J."/>
            <person name="Khan Z."/>
            <person name="Redman R.S."/>
            <person name="Fleck N.D."/>
            <person name="Lindquist E."/>
            <person name="Grigoriev I.V."/>
            <person name="Doty S.L."/>
        </authorList>
    </citation>
    <scope>NUCLEOTIDE SEQUENCE [LARGE SCALE GENOMIC DNA]</scope>
    <source>
        <strain evidence="2 3">WP1</strain>
    </source>
</reference>
<sequence length="308" mass="33191">MSAHDSYSSDSGSDSDDAPEVVSLSAARQGTKADQRRRLEEQQRLNRAKKSAGRERAAASSRKGKGRAAEEDEDEEAHDDDEDLEEDGEELGAAEEELEDDAAPAPVAPQGTKTTYLDDSLFADAAAHYEAGKHEPAPGQGKKAAKRRVKEERQRRREEAERRAGEVGVGGKTQVGDLTLQHLPTVAHGPASLSSTALPSHTSATKFLTSRLYSKKRQVAVLDAGRADASQPRNPKKSKGMSFESKVLLGLADPEDANVEKDKERKRKKALLLQAEGTRKSAATARPLASARRGAQPANNFAQSSFRG</sequence>
<evidence type="ECO:0000313" key="3">
    <source>
        <dbReference type="Proteomes" id="UP000053890"/>
    </source>
</evidence>
<evidence type="ECO:0000256" key="1">
    <source>
        <dbReference type="SAM" id="MobiDB-lite"/>
    </source>
</evidence>
<dbReference type="EMBL" id="KQ474075">
    <property type="protein sequence ID" value="KPV76690.1"/>
    <property type="molecule type" value="Genomic_DNA"/>
</dbReference>
<proteinExistence type="predicted"/>
<evidence type="ECO:0000313" key="2">
    <source>
        <dbReference type="EMBL" id="KPV76690.1"/>
    </source>
</evidence>
<accession>A0A194S880</accession>
<feature type="compositionally biased region" description="Basic and acidic residues" evidence="1">
    <location>
        <begin position="149"/>
        <end position="165"/>
    </location>
</feature>
<dbReference type="AlphaFoldDB" id="A0A194S880"/>
<name>A0A194S880_RHOGW</name>
<feature type="region of interest" description="Disordered" evidence="1">
    <location>
        <begin position="224"/>
        <end position="308"/>
    </location>
</feature>
<organism evidence="2 3">
    <name type="scientific">Rhodotorula graminis (strain WP1)</name>
    <dbReference type="NCBI Taxonomy" id="578459"/>
    <lineage>
        <taxon>Eukaryota</taxon>
        <taxon>Fungi</taxon>
        <taxon>Dikarya</taxon>
        <taxon>Basidiomycota</taxon>
        <taxon>Pucciniomycotina</taxon>
        <taxon>Microbotryomycetes</taxon>
        <taxon>Sporidiobolales</taxon>
        <taxon>Sporidiobolaceae</taxon>
        <taxon>Rhodotorula</taxon>
    </lineage>
</organism>
<dbReference type="GeneID" id="28976419"/>
<dbReference type="OrthoDB" id="2537607at2759"/>
<dbReference type="Proteomes" id="UP000053890">
    <property type="component" value="Unassembled WGS sequence"/>
</dbReference>
<gene>
    <name evidence="2" type="ORF">RHOBADRAFT_51695</name>
</gene>
<feature type="compositionally biased region" description="Basic and acidic residues" evidence="1">
    <location>
        <begin position="31"/>
        <end position="44"/>
    </location>
</feature>
<feature type="compositionally biased region" description="Low complexity" evidence="1">
    <location>
        <begin position="1"/>
        <end position="12"/>
    </location>
</feature>
<feature type="compositionally biased region" description="Acidic residues" evidence="1">
    <location>
        <begin position="70"/>
        <end position="102"/>
    </location>
</feature>
<dbReference type="OMA" id="EAGKHEP"/>
<feature type="compositionally biased region" description="Polar residues" evidence="1">
    <location>
        <begin position="297"/>
        <end position="308"/>
    </location>
</feature>
<feature type="region of interest" description="Disordered" evidence="1">
    <location>
        <begin position="1"/>
        <end position="176"/>
    </location>
</feature>
<keyword evidence="3" id="KW-1185">Reference proteome</keyword>